<reference evidence="2 3" key="1">
    <citation type="journal article" date="2008" name="Nature">
        <title>The Phaeodactylum genome reveals the evolutionary history of diatom genomes.</title>
        <authorList>
            <person name="Bowler C."/>
            <person name="Allen A.E."/>
            <person name="Badger J.H."/>
            <person name="Grimwood J."/>
            <person name="Jabbari K."/>
            <person name="Kuo A."/>
            <person name="Maheswari U."/>
            <person name="Martens C."/>
            <person name="Maumus F."/>
            <person name="Otillar R.P."/>
            <person name="Rayko E."/>
            <person name="Salamov A."/>
            <person name="Vandepoele K."/>
            <person name="Beszteri B."/>
            <person name="Gruber A."/>
            <person name="Heijde M."/>
            <person name="Katinka M."/>
            <person name="Mock T."/>
            <person name="Valentin K."/>
            <person name="Verret F."/>
            <person name="Berges J.A."/>
            <person name="Brownlee C."/>
            <person name="Cadoret J.P."/>
            <person name="Chiovitti A."/>
            <person name="Choi C.J."/>
            <person name="Coesel S."/>
            <person name="De Martino A."/>
            <person name="Detter J.C."/>
            <person name="Durkin C."/>
            <person name="Falciatore A."/>
            <person name="Fournet J."/>
            <person name="Haruta M."/>
            <person name="Huysman M.J."/>
            <person name="Jenkins B.D."/>
            <person name="Jiroutova K."/>
            <person name="Jorgensen R.E."/>
            <person name="Joubert Y."/>
            <person name="Kaplan A."/>
            <person name="Kroger N."/>
            <person name="Kroth P.G."/>
            <person name="La Roche J."/>
            <person name="Lindquist E."/>
            <person name="Lommer M."/>
            <person name="Martin-Jezequel V."/>
            <person name="Lopez P.J."/>
            <person name="Lucas S."/>
            <person name="Mangogna M."/>
            <person name="McGinnis K."/>
            <person name="Medlin L.K."/>
            <person name="Montsant A."/>
            <person name="Oudot-Le Secq M.P."/>
            <person name="Napoli C."/>
            <person name="Obornik M."/>
            <person name="Parker M.S."/>
            <person name="Petit J.L."/>
            <person name="Porcel B.M."/>
            <person name="Poulsen N."/>
            <person name="Robison M."/>
            <person name="Rychlewski L."/>
            <person name="Rynearson T.A."/>
            <person name="Schmutz J."/>
            <person name="Shapiro H."/>
            <person name="Siaut M."/>
            <person name="Stanley M."/>
            <person name="Sussman M.R."/>
            <person name="Taylor A.R."/>
            <person name="Vardi A."/>
            <person name="von Dassow P."/>
            <person name="Vyverman W."/>
            <person name="Willis A."/>
            <person name="Wyrwicz L.S."/>
            <person name="Rokhsar D.S."/>
            <person name="Weissenbach J."/>
            <person name="Armbrust E.V."/>
            <person name="Green B.R."/>
            <person name="Van de Peer Y."/>
            <person name="Grigoriev I.V."/>
        </authorList>
    </citation>
    <scope>NUCLEOTIDE SEQUENCE [LARGE SCALE GENOMIC DNA]</scope>
    <source>
        <strain evidence="2 3">CCAP 1055/1</strain>
    </source>
</reference>
<name>B7G7V2_PHATC</name>
<keyword evidence="1" id="KW-0812">Transmembrane</keyword>
<keyword evidence="3" id="KW-1185">Reference proteome</keyword>
<accession>B7G7V2</accession>
<dbReference type="Proteomes" id="UP000000759">
    <property type="component" value="Chromosome 18"/>
</dbReference>
<evidence type="ECO:0000256" key="1">
    <source>
        <dbReference type="SAM" id="Phobius"/>
    </source>
</evidence>
<keyword evidence="1" id="KW-0472">Membrane</keyword>
<evidence type="ECO:0000313" key="3">
    <source>
        <dbReference type="Proteomes" id="UP000000759"/>
    </source>
</evidence>
<dbReference type="KEGG" id="pti:PHATRDRAFT_48608"/>
<feature type="transmembrane region" description="Helical" evidence="1">
    <location>
        <begin position="51"/>
        <end position="73"/>
    </location>
</feature>
<evidence type="ECO:0000313" key="2">
    <source>
        <dbReference type="EMBL" id="EEC45297.1"/>
    </source>
</evidence>
<dbReference type="AlphaFoldDB" id="B7G7V2"/>
<feature type="transmembrane region" description="Helical" evidence="1">
    <location>
        <begin position="79"/>
        <end position="98"/>
    </location>
</feature>
<dbReference type="GeneID" id="7194875"/>
<organism evidence="2 3">
    <name type="scientific">Phaeodactylum tricornutum (strain CCAP 1055/1)</name>
    <dbReference type="NCBI Taxonomy" id="556484"/>
    <lineage>
        <taxon>Eukaryota</taxon>
        <taxon>Sar</taxon>
        <taxon>Stramenopiles</taxon>
        <taxon>Ochrophyta</taxon>
        <taxon>Bacillariophyta</taxon>
        <taxon>Bacillariophyceae</taxon>
        <taxon>Bacillariophycidae</taxon>
        <taxon>Naviculales</taxon>
        <taxon>Phaeodactylaceae</taxon>
        <taxon>Phaeodactylum</taxon>
    </lineage>
</organism>
<sequence length="293" mass="31945">MAEETTTRSLGTVKATLTAYQTLNNIGKNPLNDDGTVGGEESDSLVTRPHLGIVGSVAVAGLLAAIASFVLVTAHLVDLASVTLMLIAPLVVVQKHMLRKLGGMRGLQNSLRQSANRFMQQNLTLHMSVSKLSHNVESLSKVEGKLQGIAEKSGTKVDHLFDTVKENGEIQKHIKKALETKVMQQIMTACLQVDRDRNFTLGPQEVKILEMRLSNIPGVIFDKTRFDAFLQSDQGELALSDVCGIARVLRDNSVPEAQRIFRFAPQKVLQQGKASSPRRGLFGMGSARHDLVP</sequence>
<proteinExistence type="predicted"/>
<dbReference type="EMBL" id="CM000620">
    <property type="protein sequence ID" value="EEC45297.1"/>
    <property type="molecule type" value="Genomic_DNA"/>
</dbReference>
<dbReference type="InParanoid" id="B7G7V2"/>
<gene>
    <name evidence="2" type="ORF">PHATRDRAFT_48608</name>
</gene>
<dbReference type="PaxDb" id="2850-Phatr48608"/>
<dbReference type="HOGENOM" id="CLU_907512_0_0_1"/>
<keyword evidence="1" id="KW-1133">Transmembrane helix</keyword>
<dbReference type="RefSeq" id="XP_002183079.1">
    <property type="nucleotide sequence ID" value="XM_002183043.1"/>
</dbReference>
<reference evidence="3" key="2">
    <citation type="submission" date="2008-08" db="EMBL/GenBank/DDBJ databases">
        <authorList>
            <consortium name="Diatom Consortium"/>
            <person name="Grigoriev I."/>
            <person name="Grimwood J."/>
            <person name="Kuo A."/>
            <person name="Otillar R.P."/>
            <person name="Salamov A."/>
            <person name="Detter J.C."/>
            <person name="Lindquist E."/>
            <person name="Shapiro H."/>
            <person name="Lucas S."/>
            <person name="Glavina del Rio T."/>
            <person name="Pitluck S."/>
            <person name="Rokhsar D."/>
            <person name="Bowler C."/>
        </authorList>
    </citation>
    <scope>GENOME REANNOTATION</scope>
    <source>
        <strain evidence="3">CCAP 1055/1</strain>
    </source>
</reference>
<protein>
    <submittedName>
        <fullName evidence="2">Uncharacterized protein</fullName>
    </submittedName>
</protein>